<keyword evidence="6" id="KW-1185">Reference proteome</keyword>
<comment type="similarity">
    <text evidence="1">Belongs to the metallo-dependent hydrolases superfamily. CpsB/CapC family.</text>
</comment>
<dbReference type="RefSeq" id="WP_208113715.1">
    <property type="nucleotide sequence ID" value="NZ_SNZH01000020.1"/>
</dbReference>
<evidence type="ECO:0000256" key="4">
    <source>
        <dbReference type="ARBA" id="ARBA00051722"/>
    </source>
</evidence>
<dbReference type="AlphaFoldDB" id="A0A4R6YML2"/>
<proteinExistence type="inferred from homology"/>
<organism evidence="5 6">
    <name type="scientific">Tahibacter aquaticus</name>
    <dbReference type="NCBI Taxonomy" id="520092"/>
    <lineage>
        <taxon>Bacteria</taxon>
        <taxon>Pseudomonadati</taxon>
        <taxon>Pseudomonadota</taxon>
        <taxon>Gammaproteobacteria</taxon>
        <taxon>Lysobacterales</taxon>
        <taxon>Rhodanobacteraceae</taxon>
        <taxon>Tahibacter</taxon>
    </lineage>
</organism>
<dbReference type="GO" id="GO:0030145">
    <property type="term" value="F:manganese ion binding"/>
    <property type="evidence" value="ECO:0007669"/>
    <property type="project" value="InterPro"/>
</dbReference>
<dbReference type="PANTHER" id="PTHR39181:SF1">
    <property type="entry name" value="TYROSINE-PROTEIN PHOSPHATASE YWQE"/>
    <property type="match status" value="1"/>
</dbReference>
<keyword evidence="3" id="KW-0378">Hydrolase</keyword>
<dbReference type="InterPro" id="IPR016195">
    <property type="entry name" value="Pol/histidinol_Pase-like"/>
</dbReference>
<dbReference type="Gene3D" id="3.20.20.140">
    <property type="entry name" value="Metal-dependent hydrolases"/>
    <property type="match status" value="1"/>
</dbReference>
<sequence length="264" mass="29675">MIDLHCHLLPGIDDGSADLSTSLAMARAAVADGIRVTACTPHIYPGLYENVADGIRAATWRLAQELRDHHINLSLVCGADIHLVPGLLSRLRDGSVPTLNNSRYFLLEPPHHVAPPRFEASVFELMMAGYVPIITHPERLSWIETHYSVMQRLVHRGVWMQVTSGSLAGRFGKRPRYWGERMLSEGLVHLLATDSHGIRKRPPLLAEGRDLAARRIGDTQAAMLVDERPRAILMNMPPSDVRAPQPPARAESYWRRMQEMLPWR</sequence>
<dbReference type="InterPro" id="IPR016667">
    <property type="entry name" value="Caps_polysacc_synth_CpsB/CapC"/>
</dbReference>
<dbReference type="SUPFAM" id="SSF89550">
    <property type="entry name" value="PHP domain-like"/>
    <property type="match status" value="1"/>
</dbReference>
<dbReference type="PIRSF" id="PIRSF016557">
    <property type="entry name" value="Caps_synth_CpsB"/>
    <property type="match status" value="1"/>
</dbReference>
<evidence type="ECO:0000313" key="5">
    <source>
        <dbReference type="EMBL" id="TDR38594.1"/>
    </source>
</evidence>
<evidence type="ECO:0000256" key="1">
    <source>
        <dbReference type="ARBA" id="ARBA00005750"/>
    </source>
</evidence>
<dbReference type="EC" id="3.1.3.48" evidence="2"/>
<dbReference type="Pfam" id="PF19567">
    <property type="entry name" value="CpsB_CapC"/>
    <property type="match status" value="1"/>
</dbReference>
<protein>
    <recommendedName>
        <fullName evidence="2">protein-tyrosine-phosphatase</fullName>
        <ecNumber evidence="2">3.1.3.48</ecNumber>
    </recommendedName>
</protein>
<dbReference type="EMBL" id="SNZH01000020">
    <property type="protein sequence ID" value="TDR38594.1"/>
    <property type="molecule type" value="Genomic_DNA"/>
</dbReference>
<accession>A0A4R6YML2</accession>
<comment type="catalytic activity">
    <reaction evidence="4">
        <text>O-phospho-L-tyrosyl-[protein] + H2O = L-tyrosyl-[protein] + phosphate</text>
        <dbReference type="Rhea" id="RHEA:10684"/>
        <dbReference type="Rhea" id="RHEA-COMP:10136"/>
        <dbReference type="Rhea" id="RHEA-COMP:20101"/>
        <dbReference type="ChEBI" id="CHEBI:15377"/>
        <dbReference type="ChEBI" id="CHEBI:43474"/>
        <dbReference type="ChEBI" id="CHEBI:46858"/>
        <dbReference type="ChEBI" id="CHEBI:61978"/>
        <dbReference type="EC" id="3.1.3.48"/>
    </reaction>
</comment>
<evidence type="ECO:0000313" key="6">
    <source>
        <dbReference type="Proteomes" id="UP000295293"/>
    </source>
</evidence>
<evidence type="ECO:0000256" key="3">
    <source>
        <dbReference type="ARBA" id="ARBA00022801"/>
    </source>
</evidence>
<dbReference type="PANTHER" id="PTHR39181">
    <property type="entry name" value="TYROSINE-PROTEIN PHOSPHATASE YWQE"/>
    <property type="match status" value="1"/>
</dbReference>
<name>A0A4R6YML2_9GAMM</name>
<dbReference type="Proteomes" id="UP000295293">
    <property type="component" value="Unassembled WGS sequence"/>
</dbReference>
<evidence type="ECO:0000256" key="2">
    <source>
        <dbReference type="ARBA" id="ARBA00013064"/>
    </source>
</evidence>
<gene>
    <name evidence="5" type="ORF">DFR29_12095</name>
</gene>
<comment type="caution">
    <text evidence="5">The sequence shown here is derived from an EMBL/GenBank/DDBJ whole genome shotgun (WGS) entry which is preliminary data.</text>
</comment>
<reference evidence="5 6" key="1">
    <citation type="submission" date="2019-03" db="EMBL/GenBank/DDBJ databases">
        <title>Genomic Encyclopedia of Type Strains, Phase IV (KMG-IV): sequencing the most valuable type-strain genomes for metagenomic binning, comparative biology and taxonomic classification.</title>
        <authorList>
            <person name="Goeker M."/>
        </authorList>
    </citation>
    <scope>NUCLEOTIDE SEQUENCE [LARGE SCALE GENOMIC DNA]</scope>
    <source>
        <strain evidence="5 6">DSM 21667</strain>
    </source>
</reference>
<dbReference type="GO" id="GO:0004725">
    <property type="term" value="F:protein tyrosine phosphatase activity"/>
    <property type="evidence" value="ECO:0007669"/>
    <property type="project" value="UniProtKB-EC"/>
</dbReference>